<dbReference type="InterPro" id="IPR007607">
    <property type="entry name" value="BacA/B"/>
</dbReference>
<organism evidence="3 4">
    <name type="scientific">Candidatus Dormiibacter inghamiae</name>
    <dbReference type="NCBI Taxonomy" id="3127013"/>
    <lineage>
        <taxon>Bacteria</taxon>
        <taxon>Bacillati</taxon>
        <taxon>Candidatus Dormiibacterota</taxon>
        <taxon>Candidatus Dormibacteria</taxon>
        <taxon>Candidatus Dormibacterales</taxon>
        <taxon>Candidatus Dormibacteraceae</taxon>
        <taxon>Candidatus Dormiibacter</taxon>
    </lineage>
</organism>
<feature type="region of interest" description="Disordered" evidence="2">
    <location>
        <begin position="124"/>
        <end position="165"/>
    </location>
</feature>
<dbReference type="RefSeq" id="WP_338176528.1">
    <property type="nucleotide sequence ID" value="NZ_JAEKNQ010000013.1"/>
</dbReference>
<evidence type="ECO:0000256" key="1">
    <source>
        <dbReference type="ARBA" id="ARBA00044755"/>
    </source>
</evidence>
<gene>
    <name evidence="3" type="ORF">JF888_02905</name>
</gene>
<comment type="similarity">
    <text evidence="1">Belongs to the bactofilin family.</text>
</comment>
<protein>
    <submittedName>
        <fullName evidence="3">Polymer-forming cytoskeletal protein</fullName>
    </submittedName>
</protein>
<comment type="caution">
    <text evidence="3">The sequence shown here is derived from an EMBL/GenBank/DDBJ whole genome shotgun (WGS) entry which is preliminary data.</text>
</comment>
<feature type="compositionally biased region" description="Low complexity" evidence="2">
    <location>
        <begin position="132"/>
        <end position="151"/>
    </location>
</feature>
<sequence length="165" mass="16724">MPEDNISGRGRRPSERSEGQETYLGPNSRLEGKLIVEGDLVVHGRVTGELHSAGLIRVESGAKVEASLGADRVTLRGDVTGTVIAAGGLALEGSGSLNGDVQVGALIVEEGALLNGRVTMQRRGVGAERTSAKATASDGAEAAGGAAPADQAVEKVEREKAGARG</sequence>
<reference evidence="3 4" key="1">
    <citation type="submission" date="2020-10" db="EMBL/GenBank/DDBJ databases">
        <title>Ca. Dormibacterota MAGs.</title>
        <authorList>
            <person name="Montgomery K."/>
        </authorList>
    </citation>
    <scope>NUCLEOTIDE SEQUENCE [LARGE SCALE GENOMIC DNA]</scope>
    <source>
        <strain evidence="3">SC8811_S16_3</strain>
    </source>
</reference>
<evidence type="ECO:0000313" key="3">
    <source>
        <dbReference type="EMBL" id="MBJ7602134.1"/>
    </source>
</evidence>
<feature type="region of interest" description="Disordered" evidence="2">
    <location>
        <begin position="1"/>
        <end position="25"/>
    </location>
</feature>
<evidence type="ECO:0000256" key="2">
    <source>
        <dbReference type="SAM" id="MobiDB-lite"/>
    </source>
</evidence>
<name>A0A934NCP4_9BACT</name>
<feature type="compositionally biased region" description="Basic and acidic residues" evidence="2">
    <location>
        <begin position="152"/>
        <end position="165"/>
    </location>
</feature>
<accession>A0A934NCP4</accession>
<dbReference type="PANTHER" id="PTHR35024">
    <property type="entry name" value="HYPOTHETICAL CYTOSOLIC PROTEIN"/>
    <property type="match status" value="1"/>
</dbReference>
<dbReference type="EMBL" id="JAEKNQ010000013">
    <property type="protein sequence ID" value="MBJ7602134.1"/>
    <property type="molecule type" value="Genomic_DNA"/>
</dbReference>
<dbReference type="PANTHER" id="PTHR35024:SF4">
    <property type="entry name" value="POLYMER-FORMING CYTOSKELETAL PROTEIN"/>
    <property type="match status" value="1"/>
</dbReference>
<dbReference type="AlphaFoldDB" id="A0A934NCP4"/>
<proteinExistence type="inferred from homology"/>
<dbReference type="Pfam" id="PF04519">
    <property type="entry name" value="Bactofilin"/>
    <property type="match status" value="1"/>
</dbReference>
<evidence type="ECO:0000313" key="4">
    <source>
        <dbReference type="Proteomes" id="UP000620075"/>
    </source>
</evidence>
<dbReference type="Proteomes" id="UP000620075">
    <property type="component" value="Unassembled WGS sequence"/>
</dbReference>